<dbReference type="SUPFAM" id="SSF57863">
    <property type="entry name" value="ArfGap/RecO-like zinc finger"/>
    <property type="match status" value="1"/>
</dbReference>
<feature type="region of interest" description="Disordered" evidence="2">
    <location>
        <begin position="596"/>
        <end position="640"/>
    </location>
</feature>
<dbReference type="EMBL" id="JBBWRZ010000002">
    <property type="protein sequence ID" value="KAK8244306.1"/>
    <property type="molecule type" value="Genomic_DNA"/>
</dbReference>
<organism evidence="5 6">
    <name type="scientific">Phyllosticta capitalensis</name>
    <dbReference type="NCBI Taxonomy" id="121624"/>
    <lineage>
        <taxon>Eukaryota</taxon>
        <taxon>Fungi</taxon>
        <taxon>Dikarya</taxon>
        <taxon>Ascomycota</taxon>
        <taxon>Pezizomycotina</taxon>
        <taxon>Dothideomycetes</taxon>
        <taxon>Dothideomycetes incertae sedis</taxon>
        <taxon>Botryosphaeriales</taxon>
        <taxon>Phyllostictaceae</taxon>
        <taxon>Phyllosticta</taxon>
    </lineage>
</organism>
<dbReference type="InterPro" id="IPR038508">
    <property type="entry name" value="ArfGAP_dom_sf"/>
</dbReference>
<dbReference type="Gene3D" id="1.10.8.10">
    <property type="entry name" value="DNA helicase RuvA subunit, C-terminal domain"/>
    <property type="match status" value="1"/>
</dbReference>
<evidence type="ECO:0000259" key="4">
    <source>
        <dbReference type="PROSITE" id="PS50115"/>
    </source>
</evidence>
<feature type="region of interest" description="Disordered" evidence="2">
    <location>
        <begin position="353"/>
        <end position="525"/>
    </location>
</feature>
<evidence type="ECO:0000256" key="2">
    <source>
        <dbReference type="SAM" id="MobiDB-lite"/>
    </source>
</evidence>
<feature type="domain" description="Arf-GAP" evidence="4">
    <location>
        <begin position="14"/>
        <end position="136"/>
    </location>
</feature>
<dbReference type="Proteomes" id="UP001492380">
    <property type="component" value="Unassembled WGS sequence"/>
</dbReference>
<feature type="compositionally biased region" description="Low complexity" evidence="2">
    <location>
        <begin position="355"/>
        <end position="368"/>
    </location>
</feature>
<dbReference type="PRINTS" id="PR00405">
    <property type="entry name" value="REVINTRACTNG"/>
</dbReference>
<feature type="compositionally biased region" description="Polar residues" evidence="2">
    <location>
        <begin position="433"/>
        <end position="445"/>
    </location>
</feature>
<sequence length="640" mass="68483">MTSALSKRQQARNERALQELIKTVPGNDRCADCGARNPGWASWSLGIFLCMRCATLHRKLGTHISKVKSLSMDSWSHDQVESMKRTGNVTSNLLYNPGNVKPNIPIDVDEVEGAMERFLRQKYEHKSLGESRPATRQNTGSTSSVEDRPPPLPPKPGNRFGFGLRASSSTFPSSRSDPVSPPRSPGLQFNSSPPRVNKASRVFGHNIGSASADSFEAKLSALRDMGFPDERRNATVLKGLNGNVEKSVETLIRLGEGARSPSGVQTPASTQSDNVNGLSIGRTRPSTTQSTNPFDRLDMMPSSSSQHLSPLQTQATGVSQASYASAPNSYNPFLPAARPPQSAHPSLEQSFQNMGLGQSQSQPQQLFPNHTGGHGSQSQQQSYNPFLQTFTPPPVPQIPPQYAAPQHNPSVYGQTNGVASPQAQGGNPFLSAAPNNPFNGQTNTPAPFGQPNQQPQQMQQSQPFPSGPQPTFQQPQQPMPTGAAQQPQGYNPNAGQFYQQQAGFSNPPSAYQQYQPAQAPYQPQTQYPVRQDKNSILALYGQPQLAPTPPAAYVSNDGGLPNGQARRGVTMPAAVMSNGPEAGAVQAGSHNPFAQSVGQQGQGAVGGTRHVSQESVDFSGMMGGRQSPDAFAGLSARFGR</sequence>
<keyword evidence="6" id="KW-1185">Reference proteome</keyword>
<feature type="region of interest" description="Disordered" evidence="2">
    <location>
        <begin position="256"/>
        <end position="323"/>
    </location>
</feature>
<gene>
    <name evidence="5" type="ORF">HDK90DRAFT_152094</name>
</gene>
<feature type="region of interest" description="Disordered" evidence="2">
    <location>
        <begin position="123"/>
        <end position="198"/>
    </location>
</feature>
<evidence type="ECO:0000313" key="5">
    <source>
        <dbReference type="EMBL" id="KAK8244306.1"/>
    </source>
</evidence>
<feature type="compositionally biased region" description="Polar residues" evidence="2">
    <location>
        <begin position="483"/>
        <end position="506"/>
    </location>
</feature>
<keyword evidence="1" id="KW-0479">Metal-binding</keyword>
<evidence type="ECO:0000256" key="1">
    <source>
        <dbReference type="PROSITE-ProRule" id="PRU00288"/>
    </source>
</evidence>
<reference evidence="5 6" key="1">
    <citation type="submission" date="2024-04" db="EMBL/GenBank/DDBJ databases">
        <title>Phyllosticta paracitricarpa is synonymous to the EU quarantine fungus P. citricarpa based on phylogenomic analyses.</title>
        <authorList>
            <consortium name="Lawrence Berkeley National Laboratory"/>
            <person name="Van Ingen-Buijs V.A."/>
            <person name="Van Westerhoven A.C."/>
            <person name="Haridas S."/>
            <person name="Skiadas P."/>
            <person name="Martin F."/>
            <person name="Groenewald J.Z."/>
            <person name="Crous P.W."/>
            <person name="Seidl M.F."/>
        </authorList>
    </citation>
    <scope>NUCLEOTIDE SEQUENCE [LARGE SCALE GENOMIC DNA]</scope>
    <source>
        <strain evidence="5 6">CBS 123374</strain>
    </source>
</reference>
<dbReference type="InterPro" id="IPR001164">
    <property type="entry name" value="ArfGAP_dom"/>
</dbReference>
<dbReference type="PROSITE" id="PS50115">
    <property type="entry name" value="ARFGAP"/>
    <property type="match status" value="1"/>
</dbReference>
<dbReference type="Gene3D" id="1.10.220.150">
    <property type="entry name" value="Arf GTPase activating protein"/>
    <property type="match status" value="1"/>
</dbReference>
<dbReference type="Pfam" id="PF01412">
    <property type="entry name" value="ArfGap"/>
    <property type="match status" value="1"/>
</dbReference>
<feature type="domain" description="UBA" evidence="3">
    <location>
        <begin position="211"/>
        <end position="254"/>
    </location>
</feature>
<dbReference type="PANTHER" id="PTHR45705:SF7">
    <property type="entry name" value="ACTIVATING PROTEIN FOR ARF, PUTATIVE (AFU_ORTHOLOGUE AFUA_4G09120)-RELATED"/>
    <property type="match status" value="1"/>
</dbReference>
<feature type="compositionally biased region" description="Polar residues" evidence="2">
    <location>
        <begin position="284"/>
        <end position="293"/>
    </location>
</feature>
<dbReference type="InterPro" id="IPR009060">
    <property type="entry name" value="UBA-like_sf"/>
</dbReference>
<feature type="compositionally biased region" description="Polar residues" evidence="2">
    <location>
        <begin position="407"/>
        <end position="425"/>
    </location>
</feature>
<accession>A0ABR1Z015</accession>
<evidence type="ECO:0008006" key="7">
    <source>
        <dbReference type="Google" id="ProtNLM"/>
    </source>
</evidence>
<dbReference type="InterPro" id="IPR051718">
    <property type="entry name" value="ARF_GTPase-activating"/>
</dbReference>
<evidence type="ECO:0000259" key="3">
    <source>
        <dbReference type="PROSITE" id="PS50030"/>
    </source>
</evidence>
<dbReference type="InterPro" id="IPR015940">
    <property type="entry name" value="UBA"/>
</dbReference>
<dbReference type="SMART" id="SM00165">
    <property type="entry name" value="UBA"/>
    <property type="match status" value="1"/>
</dbReference>
<name>A0ABR1Z015_9PEZI</name>
<dbReference type="SMART" id="SM00105">
    <property type="entry name" value="ArfGap"/>
    <property type="match status" value="1"/>
</dbReference>
<dbReference type="SUPFAM" id="SSF46934">
    <property type="entry name" value="UBA-like"/>
    <property type="match status" value="1"/>
</dbReference>
<feature type="compositionally biased region" description="Low complexity" evidence="2">
    <location>
        <begin position="507"/>
        <end position="525"/>
    </location>
</feature>
<dbReference type="PROSITE" id="PS50030">
    <property type="entry name" value="UBA"/>
    <property type="match status" value="1"/>
</dbReference>
<dbReference type="CDD" id="cd08204">
    <property type="entry name" value="ArfGap"/>
    <property type="match status" value="1"/>
</dbReference>
<feature type="compositionally biased region" description="Polar residues" evidence="2">
    <location>
        <begin position="134"/>
        <end position="144"/>
    </location>
</feature>
<feature type="compositionally biased region" description="Low complexity" evidence="2">
    <location>
        <begin position="167"/>
        <end position="178"/>
    </location>
</feature>
<dbReference type="InterPro" id="IPR037278">
    <property type="entry name" value="ARFGAP/RecO"/>
</dbReference>
<feature type="compositionally biased region" description="Polar residues" evidence="2">
    <location>
        <begin position="262"/>
        <end position="277"/>
    </location>
</feature>
<proteinExistence type="predicted"/>
<keyword evidence="1" id="KW-0862">Zinc</keyword>
<evidence type="ECO:0000313" key="6">
    <source>
        <dbReference type="Proteomes" id="UP001492380"/>
    </source>
</evidence>
<feature type="compositionally biased region" description="Polar residues" evidence="2">
    <location>
        <begin position="313"/>
        <end position="323"/>
    </location>
</feature>
<protein>
    <recommendedName>
        <fullName evidence="7">ArfGap-domain-containing protein</fullName>
    </recommendedName>
</protein>
<comment type="caution">
    <text evidence="5">The sequence shown here is derived from an EMBL/GenBank/DDBJ whole genome shotgun (WGS) entry which is preliminary data.</text>
</comment>
<keyword evidence="1" id="KW-0863">Zinc-finger</keyword>
<dbReference type="PANTHER" id="PTHR45705">
    <property type="entry name" value="FI20236P1"/>
    <property type="match status" value="1"/>
</dbReference>
<feature type="compositionally biased region" description="Low complexity" evidence="2">
    <location>
        <begin position="447"/>
        <end position="481"/>
    </location>
</feature>
<feature type="compositionally biased region" description="Low complexity" evidence="2">
    <location>
        <begin position="299"/>
        <end position="312"/>
    </location>
</feature>